<dbReference type="Proteomes" id="UP001055811">
    <property type="component" value="Linkage Group LG08"/>
</dbReference>
<evidence type="ECO:0000313" key="2">
    <source>
        <dbReference type="Proteomes" id="UP001055811"/>
    </source>
</evidence>
<accession>A0ACB8ZRS9</accession>
<organism evidence="1 2">
    <name type="scientific">Cichorium intybus</name>
    <name type="common">Chicory</name>
    <dbReference type="NCBI Taxonomy" id="13427"/>
    <lineage>
        <taxon>Eukaryota</taxon>
        <taxon>Viridiplantae</taxon>
        <taxon>Streptophyta</taxon>
        <taxon>Embryophyta</taxon>
        <taxon>Tracheophyta</taxon>
        <taxon>Spermatophyta</taxon>
        <taxon>Magnoliopsida</taxon>
        <taxon>eudicotyledons</taxon>
        <taxon>Gunneridae</taxon>
        <taxon>Pentapetalae</taxon>
        <taxon>asterids</taxon>
        <taxon>campanulids</taxon>
        <taxon>Asterales</taxon>
        <taxon>Asteraceae</taxon>
        <taxon>Cichorioideae</taxon>
        <taxon>Cichorieae</taxon>
        <taxon>Cichoriinae</taxon>
        <taxon>Cichorium</taxon>
    </lineage>
</organism>
<proteinExistence type="predicted"/>
<evidence type="ECO:0000313" key="1">
    <source>
        <dbReference type="EMBL" id="KAI3700186.1"/>
    </source>
</evidence>
<sequence length="135" mass="15675">MKDMLQPKMGVYEILESKECVPISKSNEKDSSKTKTIISKAIVQKPTYLKNHQNKASTSKPTVVISKPKSTVIMSVEQYDTKWYMDSGCSRHMTGKRNQPPPVRMRWHMMKVVVEDLENFERSCRFRVYGNGRDE</sequence>
<name>A0ACB8ZRS9_CICIN</name>
<reference evidence="2" key="1">
    <citation type="journal article" date="2022" name="Mol. Ecol. Resour.">
        <title>The genomes of chicory, endive, great burdock and yacon provide insights into Asteraceae palaeo-polyploidization history and plant inulin production.</title>
        <authorList>
            <person name="Fan W."/>
            <person name="Wang S."/>
            <person name="Wang H."/>
            <person name="Wang A."/>
            <person name="Jiang F."/>
            <person name="Liu H."/>
            <person name="Zhao H."/>
            <person name="Xu D."/>
            <person name="Zhang Y."/>
        </authorList>
    </citation>
    <scope>NUCLEOTIDE SEQUENCE [LARGE SCALE GENOMIC DNA]</scope>
    <source>
        <strain evidence="2">cv. Punajuju</strain>
    </source>
</reference>
<dbReference type="EMBL" id="CM042016">
    <property type="protein sequence ID" value="KAI3700186.1"/>
    <property type="molecule type" value="Genomic_DNA"/>
</dbReference>
<comment type="caution">
    <text evidence="1">The sequence shown here is derived from an EMBL/GenBank/DDBJ whole genome shotgun (WGS) entry which is preliminary data.</text>
</comment>
<reference evidence="1 2" key="2">
    <citation type="journal article" date="2022" name="Mol. Ecol. Resour.">
        <title>The genomes of chicory, endive, great burdock and yacon provide insights into Asteraceae paleo-polyploidization history and plant inulin production.</title>
        <authorList>
            <person name="Fan W."/>
            <person name="Wang S."/>
            <person name="Wang H."/>
            <person name="Wang A."/>
            <person name="Jiang F."/>
            <person name="Liu H."/>
            <person name="Zhao H."/>
            <person name="Xu D."/>
            <person name="Zhang Y."/>
        </authorList>
    </citation>
    <scope>NUCLEOTIDE SEQUENCE [LARGE SCALE GENOMIC DNA]</scope>
    <source>
        <strain evidence="2">cv. Punajuju</strain>
        <tissue evidence="1">Leaves</tissue>
    </source>
</reference>
<gene>
    <name evidence="1" type="ORF">L2E82_44807</name>
</gene>
<protein>
    <submittedName>
        <fullName evidence="1">Uncharacterized protein</fullName>
    </submittedName>
</protein>
<keyword evidence="2" id="KW-1185">Reference proteome</keyword>